<proteinExistence type="predicted"/>
<dbReference type="AlphaFoldDB" id="A0AAN6GE43"/>
<gene>
    <name evidence="2" type="ORF">OC842_002769</name>
</gene>
<dbReference type="EMBL" id="JAPDMQ010000124">
    <property type="protein sequence ID" value="KAK0534068.1"/>
    <property type="molecule type" value="Genomic_DNA"/>
</dbReference>
<dbReference type="Proteomes" id="UP001176521">
    <property type="component" value="Unassembled WGS sequence"/>
</dbReference>
<feature type="compositionally biased region" description="Low complexity" evidence="1">
    <location>
        <begin position="288"/>
        <end position="305"/>
    </location>
</feature>
<feature type="compositionally biased region" description="Polar residues" evidence="1">
    <location>
        <begin position="267"/>
        <end position="279"/>
    </location>
</feature>
<name>A0AAN6GE43_9BASI</name>
<feature type="region of interest" description="Disordered" evidence="1">
    <location>
        <begin position="64"/>
        <end position="90"/>
    </location>
</feature>
<sequence length="387" mass="41356">MGPPHSSSSGFAHRPSALRNVRVFDADADLDHVTAQQRSDLQKTARQVRLSVSKGYCTSTPLHTRSSSFASTTAPSSDHPGIDIPSSASSVGSTITDLPFGRSSALPWSRTQSAPVASFMRPGRDVAAAAAYYNDTASPVFSDYRANELQPFCSRPQRLYEPVASTQSAFGRTKTTRSQHRTRFADDEDGDVTAIDIEPLKAGDGAEPDSVLGAHFEADDDGFDEGAFTISREDRQGSSSDEDDGNSTSQSEGEEEEDEQDDMLSASAETALTNASDAQGSPKKKRSAFPPSASSSSRYPLSARPNGLASKTTSLPAGPFDAANRIDESFARRTVLRQGLESRTRTVASGVPPPPARAAAQGKVVENDLPPWTPRDFARWASSSENF</sequence>
<feature type="compositionally biased region" description="Acidic residues" evidence="1">
    <location>
        <begin position="252"/>
        <end position="262"/>
    </location>
</feature>
<feature type="region of interest" description="Disordered" evidence="1">
    <location>
        <begin position="164"/>
        <end position="321"/>
    </location>
</feature>
<feature type="region of interest" description="Disordered" evidence="1">
    <location>
        <begin position="339"/>
        <end position="387"/>
    </location>
</feature>
<evidence type="ECO:0000256" key="1">
    <source>
        <dbReference type="SAM" id="MobiDB-lite"/>
    </source>
</evidence>
<protein>
    <submittedName>
        <fullName evidence="2">Uncharacterized protein</fullName>
    </submittedName>
</protein>
<organism evidence="2 3">
    <name type="scientific">Tilletia horrida</name>
    <dbReference type="NCBI Taxonomy" id="155126"/>
    <lineage>
        <taxon>Eukaryota</taxon>
        <taxon>Fungi</taxon>
        <taxon>Dikarya</taxon>
        <taxon>Basidiomycota</taxon>
        <taxon>Ustilaginomycotina</taxon>
        <taxon>Exobasidiomycetes</taxon>
        <taxon>Tilletiales</taxon>
        <taxon>Tilletiaceae</taxon>
        <taxon>Tilletia</taxon>
    </lineage>
</organism>
<evidence type="ECO:0000313" key="2">
    <source>
        <dbReference type="EMBL" id="KAK0534068.1"/>
    </source>
</evidence>
<reference evidence="2" key="1">
    <citation type="journal article" date="2023" name="PhytoFront">
        <title>Draft Genome Resources of Seven Strains of Tilletia horrida, Causal Agent of Kernel Smut of Rice.</title>
        <authorList>
            <person name="Khanal S."/>
            <person name="Antony Babu S."/>
            <person name="Zhou X.G."/>
        </authorList>
    </citation>
    <scope>NUCLEOTIDE SEQUENCE</scope>
    <source>
        <strain evidence="2">TX3</strain>
    </source>
</reference>
<evidence type="ECO:0000313" key="3">
    <source>
        <dbReference type="Proteomes" id="UP001176521"/>
    </source>
</evidence>
<feature type="compositionally biased region" description="Low complexity" evidence="1">
    <location>
        <begin position="66"/>
        <end position="77"/>
    </location>
</feature>
<accession>A0AAN6GE43</accession>
<keyword evidence="3" id="KW-1185">Reference proteome</keyword>
<comment type="caution">
    <text evidence="2">The sequence shown here is derived from an EMBL/GenBank/DDBJ whole genome shotgun (WGS) entry which is preliminary data.</text>
</comment>